<name>A0A1G2QX04_9BACT</name>
<proteinExistence type="inferred from homology"/>
<keyword evidence="2" id="KW-0521">NADP</keyword>
<dbReference type="Pfam" id="PF04321">
    <property type="entry name" value="RmlD_sub_bind"/>
    <property type="match status" value="1"/>
</dbReference>
<keyword evidence="2" id="KW-0560">Oxidoreductase</keyword>
<dbReference type="GO" id="GO:0019305">
    <property type="term" value="P:dTDP-rhamnose biosynthetic process"/>
    <property type="evidence" value="ECO:0007669"/>
    <property type="project" value="UniProtKB-UniPathway"/>
</dbReference>
<dbReference type="AlphaFoldDB" id="A0A1G2QX04"/>
<evidence type="ECO:0000259" key="3">
    <source>
        <dbReference type="Pfam" id="PF04321"/>
    </source>
</evidence>
<dbReference type="EC" id="1.1.1.133" evidence="2"/>
<gene>
    <name evidence="4" type="ORF">A2843_01320</name>
</gene>
<dbReference type="PANTHER" id="PTHR10491">
    <property type="entry name" value="DTDP-4-DEHYDRORHAMNOSE REDUCTASE"/>
    <property type="match status" value="1"/>
</dbReference>
<comment type="similarity">
    <text evidence="1 2">Belongs to the dTDP-4-dehydrorhamnose reductase family.</text>
</comment>
<dbReference type="GO" id="GO:0008831">
    <property type="term" value="F:dTDP-4-dehydrorhamnose reductase activity"/>
    <property type="evidence" value="ECO:0007669"/>
    <property type="project" value="UniProtKB-EC"/>
</dbReference>
<dbReference type="InterPro" id="IPR036291">
    <property type="entry name" value="NAD(P)-bd_dom_sf"/>
</dbReference>
<comment type="pathway">
    <text evidence="2">Carbohydrate biosynthesis; dTDP-L-rhamnose biosynthesis.</text>
</comment>
<sequence>MRARAILYMAKFNQQKVLCTGGSGLLGKELKKLLQKATFPTSAEFDVTNKRQMEKYIRAHRPSLIIHAAAFTSPPRIDKDPAKAIAVNIIATAYLSALCLQHNIKLIYISTDYVFDGKKGNYKEDGPMFPANKYAWSKLGGECAVRMLDDYLIVRTSFGEKVFPFEKAFVDHYTSRETVDVIAKKIITVLKAGIHGTIHLGHARRSLYTYAKALGGEKTIGKMSTADVSFSVPKDTSLNTAKYKKYEKK</sequence>
<evidence type="ECO:0000256" key="1">
    <source>
        <dbReference type="ARBA" id="ARBA00010944"/>
    </source>
</evidence>
<dbReference type="Proteomes" id="UP000178170">
    <property type="component" value="Unassembled WGS sequence"/>
</dbReference>
<evidence type="ECO:0000313" key="4">
    <source>
        <dbReference type="EMBL" id="OHA65023.1"/>
    </source>
</evidence>
<feature type="domain" description="RmlD-like substrate binding" evidence="3">
    <location>
        <begin position="16"/>
        <end position="185"/>
    </location>
</feature>
<accession>A0A1G2QX04</accession>
<comment type="function">
    <text evidence="2">Catalyzes the reduction of dTDP-6-deoxy-L-lyxo-4-hexulose to yield dTDP-L-rhamnose.</text>
</comment>
<comment type="caution">
    <text evidence="4">The sequence shown here is derived from an EMBL/GenBank/DDBJ whole genome shotgun (WGS) entry which is preliminary data.</text>
</comment>
<dbReference type="InterPro" id="IPR029903">
    <property type="entry name" value="RmlD-like-bd"/>
</dbReference>
<dbReference type="EMBL" id="MHTS01000003">
    <property type="protein sequence ID" value="OHA65023.1"/>
    <property type="molecule type" value="Genomic_DNA"/>
</dbReference>
<reference evidence="4 5" key="1">
    <citation type="journal article" date="2016" name="Nat. Commun.">
        <title>Thousands of microbial genomes shed light on interconnected biogeochemical processes in an aquifer system.</title>
        <authorList>
            <person name="Anantharaman K."/>
            <person name="Brown C.T."/>
            <person name="Hug L.A."/>
            <person name="Sharon I."/>
            <person name="Castelle C.J."/>
            <person name="Probst A.J."/>
            <person name="Thomas B.C."/>
            <person name="Singh A."/>
            <person name="Wilkins M.J."/>
            <person name="Karaoz U."/>
            <person name="Brodie E.L."/>
            <person name="Williams K.H."/>
            <person name="Hubbard S.S."/>
            <person name="Banfield J.F."/>
        </authorList>
    </citation>
    <scope>NUCLEOTIDE SEQUENCE [LARGE SCALE GENOMIC DNA]</scope>
</reference>
<dbReference type="UniPathway" id="UPA00124"/>
<evidence type="ECO:0000313" key="5">
    <source>
        <dbReference type="Proteomes" id="UP000178170"/>
    </source>
</evidence>
<organism evidence="4 5">
    <name type="scientific">Candidatus Wildermuthbacteria bacterium RIFCSPHIGHO2_01_FULL_48_27b</name>
    <dbReference type="NCBI Taxonomy" id="1802447"/>
    <lineage>
        <taxon>Bacteria</taxon>
        <taxon>Candidatus Wildermuthiibacteriota</taxon>
    </lineage>
</organism>
<dbReference type="InterPro" id="IPR005913">
    <property type="entry name" value="dTDP_dehydrorham_reduct"/>
</dbReference>
<protein>
    <recommendedName>
        <fullName evidence="2">dTDP-4-dehydrorhamnose reductase</fullName>
        <ecNumber evidence="2">1.1.1.133</ecNumber>
    </recommendedName>
</protein>
<dbReference type="Gene3D" id="3.40.50.720">
    <property type="entry name" value="NAD(P)-binding Rossmann-like Domain"/>
    <property type="match status" value="1"/>
</dbReference>
<dbReference type="SUPFAM" id="SSF51735">
    <property type="entry name" value="NAD(P)-binding Rossmann-fold domains"/>
    <property type="match status" value="1"/>
</dbReference>
<dbReference type="PANTHER" id="PTHR10491:SF4">
    <property type="entry name" value="METHIONINE ADENOSYLTRANSFERASE 2 SUBUNIT BETA"/>
    <property type="match status" value="1"/>
</dbReference>
<evidence type="ECO:0000256" key="2">
    <source>
        <dbReference type="RuleBase" id="RU364082"/>
    </source>
</evidence>